<feature type="compositionally biased region" description="Low complexity" evidence="10">
    <location>
        <begin position="383"/>
        <end position="393"/>
    </location>
</feature>
<organism evidence="14 15">
    <name type="scientific">Onychorhynchus coronatus</name>
    <name type="common">Royal flycatcher</name>
    <dbReference type="NCBI Taxonomy" id="360224"/>
    <lineage>
        <taxon>Eukaryota</taxon>
        <taxon>Metazoa</taxon>
        <taxon>Chordata</taxon>
        <taxon>Craniata</taxon>
        <taxon>Vertebrata</taxon>
        <taxon>Euteleostomi</taxon>
        <taxon>Archelosauria</taxon>
        <taxon>Archosauria</taxon>
        <taxon>Dinosauria</taxon>
        <taxon>Saurischia</taxon>
        <taxon>Theropoda</taxon>
        <taxon>Coelurosauria</taxon>
        <taxon>Aves</taxon>
        <taxon>Neognathae</taxon>
        <taxon>Neoaves</taxon>
        <taxon>Telluraves</taxon>
        <taxon>Australaves</taxon>
        <taxon>Passeriformes</taxon>
        <taxon>Tyrannidae</taxon>
        <taxon>Onychorhynchus</taxon>
    </lineage>
</organism>
<feature type="coiled-coil region" evidence="9">
    <location>
        <begin position="1068"/>
        <end position="1095"/>
    </location>
</feature>
<dbReference type="PROSITE" id="PS50157">
    <property type="entry name" value="ZINC_FINGER_C2H2_2"/>
    <property type="match status" value="2"/>
</dbReference>
<evidence type="ECO:0000256" key="1">
    <source>
        <dbReference type="ARBA" id="ARBA00004123"/>
    </source>
</evidence>
<evidence type="ECO:0000259" key="13">
    <source>
        <dbReference type="PROSITE" id="PS51293"/>
    </source>
</evidence>
<evidence type="ECO:0000256" key="7">
    <source>
        <dbReference type="ARBA" id="ARBA00023242"/>
    </source>
</evidence>
<feature type="region of interest" description="Disordered" evidence="10">
    <location>
        <begin position="383"/>
        <end position="418"/>
    </location>
</feature>
<comment type="subcellular location">
    <subcellularLocation>
        <location evidence="1">Nucleus</location>
    </subcellularLocation>
</comment>
<feature type="non-terminal residue" evidence="14">
    <location>
        <position position="1165"/>
    </location>
</feature>
<dbReference type="Pfam" id="PF13912">
    <property type="entry name" value="zf-C2H2_6"/>
    <property type="match status" value="3"/>
</dbReference>
<evidence type="ECO:0000256" key="6">
    <source>
        <dbReference type="ARBA" id="ARBA00023163"/>
    </source>
</evidence>
<accession>A0A7K5ZF51</accession>
<evidence type="ECO:0000256" key="10">
    <source>
        <dbReference type="SAM" id="MobiDB-lite"/>
    </source>
</evidence>
<feature type="compositionally biased region" description="Polar residues" evidence="10">
    <location>
        <begin position="117"/>
        <end position="131"/>
    </location>
</feature>
<feature type="compositionally biased region" description="Polar residues" evidence="10">
    <location>
        <begin position="69"/>
        <end position="87"/>
    </location>
</feature>
<evidence type="ECO:0000259" key="12">
    <source>
        <dbReference type="PROSITE" id="PS51156"/>
    </source>
</evidence>
<feature type="compositionally biased region" description="Polar residues" evidence="10">
    <location>
        <begin position="394"/>
        <end position="405"/>
    </location>
</feature>
<feature type="non-terminal residue" evidence="14">
    <location>
        <position position="1"/>
    </location>
</feature>
<evidence type="ECO:0000313" key="14">
    <source>
        <dbReference type="EMBL" id="NWU75446.1"/>
    </source>
</evidence>
<evidence type="ECO:0000256" key="3">
    <source>
        <dbReference type="ARBA" id="ARBA00022990"/>
    </source>
</evidence>
<dbReference type="SMART" id="SM01189">
    <property type="entry name" value="ELM2"/>
    <property type="match status" value="1"/>
</dbReference>
<keyword evidence="8" id="KW-0863">Zinc-finger</keyword>
<dbReference type="PANTHER" id="PTHR16089:SF19">
    <property type="entry name" value="TRANSCRIPTIONAL-REGULATING FACTOR 1"/>
    <property type="match status" value="1"/>
</dbReference>
<feature type="region of interest" description="Disordered" evidence="10">
    <location>
        <begin position="36"/>
        <end position="131"/>
    </location>
</feature>
<feature type="region of interest" description="Disordered" evidence="10">
    <location>
        <begin position="261"/>
        <end position="293"/>
    </location>
</feature>
<dbReference type="GO" id="GO:0003677">
    <property type="term" value="F:DNA binding"/>
    <property type="evidence" value="ECO:0007669"/>
    <property type="project" value="UniProtKB-KW"/>
</dbReference>
<dbReference type="InterPro" id="IPR051066">
    <property type="entry name" value="Trans_reg/Corepressor"/>
</dbReference>
<evidence type="ECO:0000313" key="15">
    <source>
        <dbReference type="Proteomes" id="UP000550309"/>
    </source>
</evidence>
<evidence type="ECO:0000256" key="4">
    <source>
        <dbReference type="ARBA" id="ARBA00023015"/>
    </source>
</evidence>
<dbReference type="InterPro" id="IPR017884">
    <property type="entry name" value="SANT_dom"/>
</dbReference>
<dbReference type="SMART" id="SM00355">
    <property type="entry name" value="ZnF_C2H2"/>
    <property type="match status" value="3"/>
</dbReference>
<feature type="compositionally biased region" description="Acidic residues" evidence="10">
    <location>
        <begin position="929"/>
        <end position="941"/>
    </location>
</feature>
<dbReference type="InterPro" id="IPR001005">
    <property type="entry name" value="SANT/Myb"/>
</dbReference>
<name>A0A7K5ZF51_ONYCO</name>
<keyword evidence="8" id="KW-0862">Zinc</keyword>
<dbReference type="SMART" id="SM00717">
    <property type="entry name" value="SANT"/>
    <property type="match status" value="1"/>
</dbReference>
<dbReference type="GO" id="GO:0005667">
    <property type="term" value="C:transcription regulator complex"/>
    <property type="evidence" value="ECO:0007669"/>
    <property type="project" value="TreeGrafter"/>
</dbReference>
<dbReference type="GO" id="GO:0006357">
    <property type="term" value="P:regulation of transcription by RNA polymerase II"/>
    <property type="evidence" value="ECO:0007669"/>
    <property type="project" value="TreeGrafter"/>
</dbReference>
<feature type="region of interest" description="Disordered" evidence="10">
    <location>
        <begin position="557"/>
        <end position="581"/>
    </location>
</feature>
<evidence type="ECO:0000256" key="9">
    <source>
        <dbReference type="SAM" id="Coils"/>
    </source>
</evidence>
<dbReference type="PROSITE" id="PS00028">
    <property type="entry name" value="ZINC_FINGER_C2H2_1"/>
    <property type="match status" value="1"/>
</dbReference>
<dbReference type="Gene3D" id="1.10.10.60">
    <property type="entry name" value="Homeodomain-like"/>
    <property type="match status" value="1"/>
</dbReference>
<dbReference type="GO" id="GO:0003714">
    <property type="term" value="F:transcription corepressor activity"/>
    <property type="evidence" value="ECO:0007669"/>
    <property type="project" value="TreeGrafter"/>
</dbReference>
<dbReference type="OrthoDB" id="10258692at2759"/>
<feature type="domain" description="C2H2-type" evidence="11">
    <location>
        <begin position="980"/>
        <end position="1009"/>
    </location>
</feature>
<protein>
    <submittedName>
        <fullName evidence="14">TREF1 factor</fullName>
    </submittedName>
</protein>
<sequence>MGDQQLYKTNHTANNNENLYYEQHQMNSLPSLNHSYGTSVMDAPQASPLSPQFPQDSRDSIALPVGSKSLGSMHTSRQTSWTHSGSGNHVPARNNLNNQSAVWSPLGQGDSHDGYQYSYSQPSENRSQKVTSGVLHKLDSFTQVFANQNLRIQVNNMAQVLHTESPMVDNSGDSALRQLLSQKPPVEQQPVTSTVQRYQPVPQQTQQNFASTQQKQQMQVMQHQQLYYDYQQHLSQMQMHSAFQQGQTHIPQMQSQQLLPQQMQHLQQPQYYPQPQQGHQRLSMQEIQQQQPARQQRQCPVQIAQYYQTQPVMQQLQQQQQQMQLPLPPYHREPDPKTMHEPHQFSQDPSHPVQLIQLGAVPQYCFQDPHEQYRHLYPQNLLQQQQDQQKQYQSKSRVPSLNSHVGLTPPETTEDPARQEVNSVGNAIPHRTLLPPSAVHLNKSSQQDSPSTTWPQVSSILDPCSAKLVCRRVASGQNRETLPERADGKNKLMCSICLKEFKSLPALNGHMIFFGGVRASPNFKQDEGEKPPQQPLPKEVDSLAPIVMPVSVPVKLLSPEPSTQPSASAATVTDKPANSVSDDEMPVLVKMTYSPPCSPKVANPCSSSETSKKPHPSAVKLEENFKPLQDKKKYRHRPEPLFIPPPSFNLSMSHSGATLYQSQLRSPRVLGDHLLDRTHELPPYFFSPMLSPIRQGSGLFSSVITSSHSTSHTQLPLTPLTPTPRVLLCRSNSIDGSVIPVFFWPGEQTVEPRFFIGSRFQADIPELQDRLLMEKDVHKATLVWKPWPELENKVFQQRVEDLLNMSCSSVLPGGGTNSEYALHSLFEAKGDIMVALEKLLLGKPVRLKCHPLANYHYAGSDKWTHQERFFFKEALSTYSKDFIYVQKMVKSKTVAQCVEYYYTWKKILRLGRKHRTRLEKKRDECLTSGEEEVLEEDEEIEDDRKEEREMQKSPDPPAIPLVGPIDLPALQGLPLSSSSFICKMPNCGAVFSSRQALNGHAFFYGGTNQVTKTQCPIPGTKQKSGTQSGYCSIKSSPAHSTTSGETDPTTIFPCKECGRVFFKIKSRNAHMKTHRQQEEQQRQKAQKAAVAAEMAATIARTTGPAGHSLIPLDHMGLVKHVESVGDIDDDVVPDLGDVMEENEVMDADLLLDDEDPDLLQDDAEL</sequence>
<dbReference type="Proteomes" id="UP000550309">
    <property type="component" value="Unassembled WGS sequence"/>
</dbReference>
<feature type="compositionally biased region" description="Basic and acidic residues" evidence="10">
    <location>
        <begin position="942"/>
        <end position="952"/>
    </location>
</feature>
<dbReference type="FunFam" id="1.10.10.60:FF:000086">
    <property type="entry name" value="transcriptional-regulating factor 1 isoform X1"/>
    <property type="match status" value="1"/>
</dbReference>
<evidence type="ECO:0000256" key="5">
    <source>
        <dbReference type="ARBA" id="ARBA00023125"/>
    </source>
</evidence>
<keyword evidence="2" id="KW-0597">Phosphoprotein</keyword>
<proteinExistence type="predicted"/>
<dbReference type="PROSITE" id="PS51293">
    <property type="entry name" value="SANT"/>
    <property type="match status" value="1"/>
</dbReference>
<dbReference type="PROSITE" id="PS51156">
    <property type="entry name" value="ELM2"/>
    <property type="match status" value="1"/>
</dbReference>
<keyword evidence="5" id="KW-0238">DNA-binding</keyword>
<dbReference type="GO" id="GO:0000118">
    <property type="term" value="C:histone deacetylase complex"/>
    <property type="evidence" value="ECO:0007669"/>
    <property type="project" value="TreeGrafter"/>
</dbReference>
<dbReference type="Pfam" id="PF01448">
    <property type="entry name" value="ELM2"/>
    <property type="match status" value="1"/>
</dbReference>
<keyword evidence="6" id="KW-0804">Transcription</keyword>
<dbReference type="InterPro" id="IPR000949">
    <property type="entry name" value="ELM2_dom"/>
</dbReference>
<keyword evidence="7" id="KW-0539">Nucleus</keyword>
<keyword evidence="4" id="KW-0805">Transcription regulation</keyword>
<keyword evidence="15" id="KW-1185">Reference proteome</keyword>
<feature type="region of interest" description="Disordered" evidence="10">
    <location>
        <begin position="317"/>
        <end position="350"/>
    </location>
</feature>
<feature type="domain" description="ELM2" evidence="12">
    <location>
        <begin position="752"/>
        <end position="843"/>
    </location>
</feature>
<dbReference type="SUPFAM" id="SSF46689">
    <property type="entry name" value="Homeodomain-like"/>
    <property type="match status" value="1"/>
</dbReference>
<keyword evidence="9" id="KW-0175">Coiled coil</keyword>
<keyword evidence="8" id="KW-0479">Metal-binding</keyword>
<evidence type="ECO:0000259" key="11">
    <source>
        <dbReference type="PROSITE" id="PS50157"/>
    </source>
</evidence>
<dbReference type="InterPro" id="IPR009057">
    <property type="entry name" value="Homeodomain-like_sf"/>
</dbReference>
<dbReference type="InterPro" id="IPR013087">
    <property type="entry name" value="Znf_C2H2_type"/>
</dbReference>
<evidence type="ECO:0000256" key="8">
    <source>
        <dbReference type="PROSITE-ProRule" id="PRU00042"/>
    </source>
</evidence>
<dbReference type="GO" id="GO:0008270">
    <property type="term" value="F:zinc ion binding"/>
    <property type="evidence" value="ECO:0007669"/>
    <property type="project" value="UniProtKB-KW"/>
</dbReference>
<feature type="compositionally biased region" description="Polar residues" evidence="10">
    <location>
        <begin position="560"/>
        <end position="580"/>
    </location>
</feature>
<keyword evidence="3" id="KW-0007">Acetylation</keyword>
<evidence type="ECO:0000256" key="2">
    <source>
        <dbReference type="ARBA" id="ARBA00022553"/>
    </source>
</evidence>
<feature type="compositionally biased region" description="Basic and acidic residues" evidence="10">
    <location>
        <begin position="330"/>
        <end position="343"/>
    </location>
</feature>
<feature type="domain" description="SANT" evidence="13">
    <location>
        <begin position="858"/>
        <end position="909"/>
    </location>
</feature>
<feature type="region of interest" description="Disordered" evidence="10">
    <location>
        <begin position="928"/>
        <end position="959"/>
    </location>
</feature>
<dbReference type="EMBL" id="VZRK01000012">
    <property type="protein sequence ID" value="NWU75446.1"/>
    <property type="molecule type" value="Genomic_DNA"/>
</dbReference>
<dbReference type="PANTHER" id="PTHR16089">
    <property type="entry name" value="REST COREPRESSOR COREST PROTEIN-RELATED"/>
    <property type="match status" value="1"/>
</dbReference>
<dbReference type="AlphaFoldDB" id="A0A7K5ZF51"/>
<feature type="domain" description="C2H2-type" evidence="11">
    <location>
        <begin position="1052"/>
        <end position="1079"/>
    </location>
</feature>
<comment type="caution">
    <text evidence="14">The sequence shown here is derived from an EMBL/GenBank/DDBJ whole genome shotgun (WGS) entry which is preliminary data.</text>
</comment>
<reference evidence="14 15" key="1">
    <citation type="submission" date="2019-09" db="EMBL/GenBank/DDBJ databases">
        <title>Bird 10,000 Genomes (B10K) Project - Family phase.</title>
        <authorList>
            <person name="Zhang G."/>
        </authorList>
    </citation>
    <scope>NUCLEOTIDE SEQUENCE [LARGE SCALE GENOMIC DNA]</scope>
    <source>
        <strain evidence="14">B10K-DU-028-75</strain>
        <tissue evidence="14">Mixed tissue sample</tissue>
    </source>
</reference>
<gene>
    <name evidence="14" type="primary">Trerf1</name>
    <name evidence="14" type="ORF">ONYCOR_R06343</name>
</gene>